<accession>A0ABW0SR53</accession>
<dbReference type="RefSeq" id="WP_386755711.1">
    <property type="nucleotide sequence ID" value="NZ_JBHSNM010000005.1"/>
</dbReference>
<dbReference type="EMBL" id="JBHSNM010000005">
    <property type="protein sequence ID" value="MFC5571136.1"/>
    <property type="molecule type" value="Genomic_DNA"/>
</dbReference>
<protein>
    <submittedName>
        <fullName evidence="1">Uncharacterized protein</fullName>
    </submittedName>
</protein>
<gene>
    <name evidence="1" type="ORF">ACFPN1_13805</name>
</gene>
<name>A0ABW0SR53_9GAMM</name>
<organism evidence="1 2">
    <name type="scientific">Lysobacter yangpyeongensis</name>
    <dbReference type="NCBI Taxonomy" id="346182"/>
    <lineage>
        <taxon>Bacteria</taxon>
        <taxon>Pseudomonadati</taxon>
        <taxon>Pseudomonadota</taxon>
        <taxon>Gammaproteobacteria</taxon>
        <taxon>Lysobacterales</taxon>
        <taxon>Lysobacteraceae</taxon>
        <taxon>Lysobacter</taxon>
    </lineage>
</organism>
<sequence>MPHCTVRYSVQLKPKLADVPAMDAIAIYYEERALDPLGEPGHLIWRRLETFSGPTGYDIKDAVTRKREWDMQLRDRLGPLEWDA</sequence>
<dbReference type="Proteomes" id="UP001596036">
    <property type="component" value="Unassembled WGS sequence"/>
</dbReference>
<proteinExistence type="predicted"/>
<keyword evidence="2" id="KW-1185">Reference proteome</keyword>
<comment type="caution">
    <text evidence="1">The sequence shown here is derived from an EMBL/GenBank/DDBJ whole genome shotgun (WGS) entry which is preliminary data.</text>
</comment>
<evidence type="ECO:0000313" key="1">
    <source>
        <dbReference type="EMBL" id="MFC5571136.1"/>
    </source>
</evidence>
<evidence type="ECO:0000313" key="2">
    <source>
        <dbReference type="Proteomes" id="UP001596036"/>
    </source>
</evidence>
<reference evidence="2" key="1">
    <citation type="journal article" date="2019" name="Int. J. Syst. Evol. Microbiol.">
        <title>The Global Catalogue of Microorganisms (GCM) 10K type strain sequencing project: providing services to taxonomists for standard genome sequencing and annotation.</title>
        <authorList>
            <consortium name="The Broad Institute Genomics Platform"/>
            <consortium name="The Broad Institute Genome Sequencing Center for Infectious Disease"/>
            <person name="Wu L."/>
            <person name="Ma J."/>
        </authorList>
    </citation>
    <scope>NUCLEOTIDE SEQUENCE [LARGE SCALE GENOMIC DNA]</scope>
    <source>
        <strain evidence="2">KACC 11407</strain>
    </source>
</reference>